<gene>
    <name evidence="1" type="ORF">MOO44_00195</name>
</gene>
<dbReference type="RefSeq" id="WP_260115906.1">
    <property type="nucleotide sequence ID" value="NZ_CP093360.1"/>
</dbReference>
<evidence type="ECO:0000313" key="2">
    <source>
        <dbReference type="Proteomes" id="UP000831181"/>
    </source>
</evidence>
<organism evidence="1 2">
    <name type="scientific">Nicoliella spurrieriana</name>
    <dbReference type="NCBI Taxonomy" id="2925830"/>
    <lineage>
        <taxon>Bacteria</taxon>
        <taxon>Bacillati</taxon>
        <taxon>Bacillota</taxon>
        <taxon>Bacilli</taxon>
        <taxon>Lactobacillales</taxon>
        <taxon>Lactobacillaceae</taxon>
        <taxon>Nicoliella</taxon>
    </lineage>
</organism>
<keyword evidence="2" id="KW-1185">Reference proteome</keyword>
<dbReference type="EMBL" id="CP093360">
    <property type="protein sequence ID" value="UQS86099.1"/>
    <property type="molecule type" value="Genomic_DNA"/>
</dbReference>
<protein>
    <submittedName>
        <fullName evidence="1">Uncharacterized protein</fullName>
    </submittedName>
</protein>
<keyword evidence="1" id="KW-0614">Plasmid</keyword>
<dbReference type="Proteomes" id="UP000831181">
    <property type="component" value="Plasmid p1unnamed"/>
</dbReference>
<dbReference type="AlphaFoldDB" id="A0A976X4U6"/>
<evidence type="ECO:0000313" key="1">
    <source>
        <dbReference type="EMBL" id="UQS86099.1"/>
    </source>
</evidence>
<dbReference type="KEGG" id="lbe:MOO44_00195"/>
<proteinExistence type="predicted"/>
<accession>A0A976X4U6</accession>
<name>A0A976X4U6_9LACO</name>
<geneLocation type="plasmid" evidence="1 2">
    <name>p1unnamed</name>
</geneLocation>
<sequence length="152" mass="17564">MNTITGFEMAKTIQDEIKIHFSLLKIDQIQINDTQSDPEVKIQLTHLESKNTFECSLIAERQENNLNNIHFTLFNDDPYWIELYKRHRSEYVASNHRIANDIAANDLVPENLYLIQSADGRPGVDFITLNLFVDAVNLLFHVSKIFKTAIQS</sequence>
<reference evidence="1" key="1">
    <citation type="journal article" date="2022" name="Int. J. Syst. Evol. Microbiol.">
        <title>Apilactobacillus apisilvae sp. nov., Nicolia spurrieriana gen. nov. sp. nov., Bombilactobacillus folatiphilus sp. nov. and Bombilactobacillus thymidiniphilus sp. nov., four new lactic acid bacterial isolates from stingless bees Tetragonula carbonaria and Austroplebeia australis.</title>
        <authorList>
            <person name="Oliphant S.A."/>
            <person name="Watson-Haigh N.S."/>
            <person name="Sumby K.M."/>
            <person name="Gardner J."/>
            <person name="Groom S."/>
            <person name="Jiranek V."/>
        </authorList>
    </citation>
    <scope>NUCLEOTIDE SEQUENCE</scope>
    <source>
        <strain evidence="1">SGEP1_A5</strain>
    </source>
</reference>